<comment type="subcellular location">
    <subcellularLocation>
        <location evidence="1">Membrane</location>
        <topology evidence="1">Multi-pass membrane protein</topology>
    </subcellularLocation>
</comment>
<keyword evidence="4 8" id="KW-1133">Transmembrane helix</keyword>
<feature type="domain" description="Major facilitator superfamily (MFS) profile" evidence="9">
    <location>
        <begin position="117"/>
        <end position="560"/>
    </location>
</feature>
<evidence type="ECO:0000256" key="6">
    <source>
        <dbReference type="ARBA" id="ARBA00023180"/>
    </source>
</evidence>
<dbReference type="InterPro" id="IPR036259">
    <property type="entry name" value="MFS_trans_sf"/>
</dbReference>
<evidence type="ECO:0000313" key="10">
    <source>
        <dbReference type="EMBL" id="KAH6667091.1"/>
    </source>
</evidence>
<feature type="compositionally biased region" description="Basic and acidic residues" evidence="7">
    <location>
        <begin position="29"/>
        <end position="49"/>
    </location>
</feature>
<dbReference type="GO" id="GO:0022857">
    <property type="term" value="F:transmembrane transporter activity"/>
    <property type="evidence" value="ECO:0007669"/>
    <property type="project" value="InterPro"/>
</dbReference>
<feature type="transmembrane region" description="Helical" evidence="8">
    <location>
        <begin position="243"/>
        <end position="264"/>
    </location>
</feature>
<evidence type="ECO:0000256" key="7">
    <source>
        <dbReference type="SAM" id="MobiDB-lite"/>
    </source>
</evidence>
<dbReference type="InterPro" id="IPR011701">
    <property type="entry name" value="MFS"/>
</dbReference>
<keyword evidence="11" id="KW-1185">Reference proteome</keyword>
<feature type="transmembrane region" description="Helical" evidence="8">
    <location>
        <begin position="270"/>
        <end position="292"/>
    </location>
</feature>
<accession>A0A9P9A5Z1</accession>
<dbReference type="FunFam" id="1.20.1250.20:FF:000011">
    <property type="entry name" value="MFS multidrug transporter, putative"/>
    <property type="match status" value="1"/>
</dbReference>
<feature type="transmembrane region" description="Helical" evidence="8">
    <location>
        <begin position="437"/>
        <end position="456"/>
    </location>
</feature>
<dbReference type="InterPro" id="IPR020846">
    <property type="entry name" value="MFS_dom"/>
</dbReference>
<feature type="transmembrane region" description="Helical" evidence="8">
    <location>
        <begin position="151"/>
        <end position="172"/>
    </location>
</feature>
<feature type="compositionally biased region" description="Polar residues" evidence="7">
    <location>
        <begin position="71"/>
        <end position="81"/>
    </location>
</feature>
<reference evidence="10" key="1">
    <citation type="journal article" date="2021" name="Nat. Commun.">
        <title>Genetic determinants of endophytism in the Arabidopsis root mycobiome.</title>
        <authorList>
            <person name="Mesny F."/>
            <person name="Miyauchi S."/>
            <person name="Thiergart T."/>
            <person name="Pickel B."/>
            <person name="Atanasova L."/>
            <person name="Karlsson M."/>
            <person name="Huettel B."/>
            <person name="Barry K.W."/>
            <person name="Haridas S."/>
            <person name="Chen C."/>
            <person name="Bauer D."/>
            <person name="Andreopoulos W."/>
            <person name="Pangilinan J."/>
            <person name="LaButti K."/>
            <person name="Riley R."/>
            <person name="Lipzen A."/>
            <person name="Clum A."/>
            <person name="Drula E."/>
            <person name="Henrissat B."/>
            <person name="Kohler A."/>
            <person name="Grigoriev I.V."/>
            <person name="Martin F.M."/>
            <person name="Hacquard S."/>
        </authorList>
    </citation>
    <scope>NUCLEOTIDE SEQUENCE</scope>
    <source>
        <strain evidence="10">MPI-SDFR-AT-0117</strain>
    </source>
</reference>
<comment type="caution">
    <text evidence="10">The sequence shown here is derived from an EMBL/GenBank/DDBJ whole genome shotgun (WGS) entry which is preliminary data.</text>
</comment>
<feature type="compositionally biased region" description="Polar residues" evidence="7">
    <location>
        <begin position="50"/>
        <end position="60"/>
    </location>
</feature>
<evidence type="ECO:0000259" key="9">
    <source>
        <dbReference type="PROSITE" id="PS50850"/>
    </source>
</evidence>
<dbReference type="GO" id="GO:0016020">
    <property type="term" value="C:membrane"/>
    <property type="evidence" value="ECO:0007669"/>
    <property type="project" value="UniProtKB-SubCell"/>
</dbReference>
<comment type="similarity">
    <text evidence="2">Belongs to the major facilitator superfamily.</text>
</comment>
<dbReference type="OrthoDB" id="5296287at2759"/>
<dbReference type="PROSITE" id="PS50850">
    <property type="entry name" value="MFS"/>
    <property type="match status" value="1"/>
</dbReference>
<evidence type="ECO:0000256" key="2">
    <source>
        <dbReference type="ARBA" id="ARBA00008335"/>
    </source>
</evidence>
<organism evidence="10 11">
    <name type="scientific">Plectosphaerella plurivora</name>
    <dbReference type="NCBI Taxonomy" id="936078"/>
    <lineage>
        <taxon>Eukaryota</taxon>
        <taxon>Fungi</taxon>
        <taxon>Dikarya</taxon>
        <taxon>Ascomycota</taxon>
        <taxon>Pezizomycotina</taxon>
        <taxon>Sordariomycetes</taxon>
        <taxon>Hypocreomycetidae</taxon>
        <taxon>Glomerellales</taxon>
        <taxon>Plectosphaerellaceae</taxon>
        <taxon>Plectosphaerella</taxon>
    </lineage>
</organism>
<feature type="transmembrane region" description="Helical" evidence="8">
    <location>
        <begin position="386"/>
        <end position="405"/>
    </location>
</feature>
<dbReference type="Proteomes" id="UP000770015">
    <property type="component" value="Unassembled WGS sequence"/>
</dbReference>
<dbReference type="SUPFAM" id="SSF103473">
    <property type="entry name" value="MFS general substrate transporter"/>
    <property type="match status" value="1"/>
</dbReference>
<sequence length="566" mass="60827">MSSHPTAVQAPAESRTTLQTGDEATLNVRGDDDASRLREPASADEKTVDINENPNTTITQNDDDPEKAKPASSSATISSQPMLGVKTPEDPENIVGWDGPDDPENPYNWPAWRKVANCGAISALTFVTPLASSMFAPGIPLLMREFESRSTTLASFVVSVFVLGFAAGPLLCAPLSEIYGRLPVYHICNVLFVIFNIACALAPNMSALIVFRFLAGAVGSAPLTIGGGTIADMIVQEKRGGAMAVFSIGPLLGPIIGPVGGGFFAEAAGWRWVFWLLAILSGIISIVMFFVLRESYAMILLKRRTERLRKETGNQDLRSKLDPGLSPTDFFKRGIIRPLKMLAKSPITQIFAVYIAIAYGYLYLMFTSITQVFIQYYGFTPGTAGLAFLGLGVGSLLGLAFFAVFSDRWLKRKAAQEKAAALAAGREPGPLKPEPRLITLPFGAILLPAGLFWYGWAANNGATHWIVPIIGTAVVGLGNLVIFLALQMYLVDAFAMYAASALAANTVARSIAGAFLPMAGLPMYEKLGLGWGNSLLAFVAIAMIPVSLLIIKYGELLRTKYEVKNL</sequence>
<evidence type="ECO:0000256" key="5">
    <source>
        <dbReference type="ARBA" id="ARBA00023136"/>
    </source>
</evidence>
<proteinExistence type="inferred from homology"/>
<feature type="transmembrane region" description="Helical" evidence="8">
    <location>
        <begin position="184"/>
        <end position="203"/>
    </location>
</feature>
<feature type="transmembrane region" description="Helical" evidence="8">
    <location>
        <begin position="528"/>
        <end position="551"/>
    </location>
</feature>
<name>A0A9P9A5Z1_9PEZI</name>
<feature type="transmembrane region" description="Helical" evidence="8">
    <location>
        <begin position="209"/>
        <end position="231"/>
    </location>
</feature>
<feature type="transmembrane region" description="Helical" evidence="8">
    <location>
        <begin position="350"/>
        <end position="374"/>
    </location>
</feature>
<feature type="transmembrane region" description="Helical" evidence="8">
    <location>
        <begin position="462"/>
        <end position="486"/>
    </location>
</feature>
<dbReference type="CDD" id="cd17323">
    <property type="entry name" value="MFS_Tpo1_MDR_like"/>
    <property type="match status" value="1"/>
</dbReference>
<gene>
    <name evidence="10" type="ORF">F5X68DRAFT_265578</name>
</gene>
<dbReference type="EMBL" id="JAGSXJ010000035">
    <property type="protein sequence ID" value="KAH6667091.1"/>
    <property type="molecule type" value="Genomic_DNA"/>
</dbReference>
<feature type="transmembrane region" description="Helical" evidence="8">
    <location>
        <begin position="493"/>
        <end position="516"/>
    </location>
</feature>
<dbReference type="AlphaFoldDB" id="A0A9P9A5Z1"/>
<evidence type="ECO:0000256" key="3">
    <source>
        <dbReference type="ARBA" id="ARBA00022692"/>
    </source>
</evidence>
<feature type="region of interest" description="Disordered" evidence="7">
    <location>
        <begin position="1"/>
        <end position="88"/>
    </location>
</feature>
<feature type="transmembrane region" description="Helical" evidence="8">
    <location>
        <begin position="115"/>
        <end position="139"/>
    </location>
</feature>
<protein>
    <submittedName>
        <fullName evidence="10">Bicyclomycin resistance protein</fullName>
    </submittedName>
</protein>
<evidence type="ECO:0000256" key="4">
    <source>
        <dbReference type="ARBA" id="ARBA00022989"/>
    </source>
</evidence>
<dbReference type="PANTHER" id="PTHR23502:SF68">
    <property type="entry name" value="MULTIDRUG TRANSPORTER, PUTATIVE (AFU_ORTHOLOGUE AFUA_3G01120)-RELATED"/>
    <property type="match status" value="1"/>
</dbReference>
<keyword evidence="6" id="KW-0325">Glycoprotein</keyword>
<keyword evidence="5 8" id="KW-0472">Membrane</keyword>
<evidence type="ECO:0000256" key="1">
    <source>
        <dbReference type="ARBA" id="ARBA00004141"/>
    </source>
</evidence>
<keyword evidence="3 8" id="KW-0812">Transmembrane</keyword>
<dbReference type="Pfam" id="PF07690">
    <property type="entry name" value="MFS_1"/>
    <property type="match status" value="1"/>
</dbReference>
<evidence type="ECO:0000313" key="11">
    <source>
        <dbReference type="Proteomes" id="UP000770015"/>
    </source>
</evidence>
<evidence type="ECO:0000256" key="8">
    <source>
        <dbReference type="SAM" id="Phobius"/>
    </source>
</evidence>
<dbReference type="Gene3D" id="1.20.1250.20">
    <property type="entry name" value="MFS general substrate transporter like domains"/>
    <property type="match status" value="1"/>
</dbReference>
<dbReference type="PANTHER" id="PTHR23502">
    <property type="entry name" value="MAJOR FACILITATOR SUPERFAMILY"/>
    <property type="match status" value="1"/>
</dbReference>